<dbReference type="InterPro" id="IPR002372">
    <property type="entry name" value="PQQ_rpt_dom"/>
</dbReference>
<dbReference type="SMART" id="SM00564">
    <property type="entry name" value="PQQ"/>
    <property type="match status" value="2"/>
</dbReference>
<dbReference type="PANTHER" id="PTHR34512">
    <property type="entry name" value="CELL SURFACE PROTEIN"/>
    <property type="match status" value="1"/>
</dbReference>
<evidence type="ECO:0000259" key="3">
    <source>
        <dbReference type="Pfam" id="PF13360"/>
    </source>
</evidence>
<keyword evidence="5" id="KW-1185">Reference proteome</keyword>
<feature type="signal peptide" evidence="2">
    <location>
        <begin position="1"/>
        <end position="27"/>
    </location>
</feature>
<gene>
    <name evidence="4" type="ORF">ACFO8L_33460</name>
</gene>
<dbReference type="InterPro" id="IPR018391">
    <property type="entry name" value="PQQ_b-propeller_rpt"/>
</dbReference>
<sequence length="450" mass="48015">MKGRRIALGALACVLAVSATSSGGLGAAPGSRGPVPREPVRAGPVQRGPVPGRLVEVWHGRWGGFAFAYDPGTSLVLTAESSGTVVARDAGTGQVRWRRRTGADPSILLTPGVAVTEYALGSPEAVARHGLAALDLVTGRPLWRMSYTRPFDLATHAVAAGGLVLVGTTAAELTAVDARTGRTAWRRPLPPGCAYWGYGIAADRTTAAALLLCDRFRFRLVVMDPATGRPLWQRNLESLLRSGPDLRSDLSIEKSYEPAVLVESGVIAAHGVSALGVFERGGERLLDQDAAGLVCYSRCRFAVNEDSVVIGYDDLRHMPVMRAVSRHGGAGWYDGRPEEQPGALVAYGGTVYTLTSFTAFPSPVRLWGFDPSTGRPLGFFATSMPSAELLAVTRDRVIIGTFTRVTAYRTVPVSGPPTRRTRPTARNLAPRSTARNLAPRSVVRNLRARP</sequence>
<dbReference type="EMBL" id="JBHSFN010000028">
    <property type="protein sequence ID" value="MFC4591043.1"/>
    <property type="molecule type" value="Genomic_DNA"/>
</dbReference>
<dbReference type="Pfam" id="PF13360">
    <property type="entry name" value="PQQ_2"/>
    <property type="match status" value="1"/>
</dbReference>
<protein>
    <submittedName>
        <fullName evidence="4">PQQ-like beta-propeller repeat protein</fullName>
    </submittedName>
</protein>
<dbReference type="PANTHER" id="PTHR34512:SF30">
    <property type="entry name" value="OUTER MEMBRANE PROTEIN ASSEMBLY FACTOR BAMB"/>
    <property type="match status" value="1"/>
</dbReference>
<dbReference type="InterPro" id="IPR015943">
    <property type="entry name" value="WD40/YVTN_repeat-like_dom_sf"/>
</dbReference>
<evidence type="ECO:0000256" key="2">
    <source>
        <dbReference type="SAM" id="SignalP"/>
    </source>
</evidence>
<evidence type="ECO:0000256" key="1">
    <source>
        <dbReference type="SAM" id="MobiDB-lite"/>
    </source>
</evidence>
<evidence type="ECO:0000313" key="4">
    <source>
        <dbReference type="EMBL" id="MFC4591043.1"/>
    </source>
</evidence>
<feature type="region of interest" description="Disordered" evidence="1">
    <location>
        <begin position="413"/>
        <end position="434"/>
    </location>
</feature>
<feature type="chain" id="PRO_5046438604" evidence="2">
    <location>
        <begin position="28"/>
        <end position="450"/>
    </location>
</feature>
<dbReference type="RefSeq" id="WP_262843570.1">
    <property type="nucleotide sequence ID" value="NZ_JANZYP010000019.1"/>
</dbReference>
<accession>A0ABV9EQC8</accession>
<proteinExistence type="predicted"/>
<dbReference type="InterPro" id="IPR011047">
    <property type="entry name" value="Quinoprotein_ADH-like_sf"/>
</dbReference>
<feature type="domain" description="Pyrrolo-quinoline quinone repeat" evidence="3">
    <location>
        <begin position="131"/>
        <end position="190"/>
    </location>
</feature>
<keyword evidence="2" id="KW-0732">Signal</keyword>
<feature type="region of interest" description="Disordered" evidence="1">
    <location>
        <begin position="23"/>
        <end position="46"/>
    </location>
</feature>
<dbReference type="Proteomes" id="UP001595891">
    <property type="component" value="Unassembled WGS sequence"/>
</dbReference>
<reference evidence="5" key="1">
    <citation type="journal article" date="2019" name="Int. J. Syst. Evol. Microbiol.">
        <title>The Global Catalogue of Microorganisms (GCM) 10K type strain sequencing project: providing services to taxonomists for standard genome sequencing and annotation.</title>
        <authorList>
            <consortium name="The Broad Institute Genomics Platform"/>
            <consortium name="The Broad Institute Genome Sequencing Center for Infectious Disease"/>
            <person name="Wu L."/>
            <person name="Ma J."/>
        </authorList>
    </citation>
    <scope>NUCLEOTIDE SEQUENCE [LARGE SCALE GENOMIC DNA]</scope>
    <source>
        <strain evidence="5">CCUG 49560</strain>
    </source>
</reference>
<dbReference type="Gene3D" id="2.130.10.10">
    <property type="entry name" value="YVTN repeat-like/Quinoprotein amine dehydrogenase"/>
    <property type="match status" value="1"/>
</dbReference>
<organism evidence="4 5">
    <name type="scientific">Sphaerisporangium corydalis</name>
    <dbReference type="NCBI Taxonomy" id="1441875"/>
    <lineage>
        <taxon>Bacteria</taxon>
        <taxon>Bacillati</taxon>
        <taxon>Actinomycetota</taxon>
        <taxon>Actinomycetes</taxon>
        <taxon>Streptosporangiales</taxon>
        <taxon>Streptosporangiaceae</taxon>
        <taxon>Sphaerisporangium</taxon>
    </lineage>
</organism>
<evidence type="ECO:0000313" key="5">
    <source>
        <dbReference type="Proteomes" id="UP001595891"/>
    </source>
</evidence>
<comment type="caution">
    <text evidence="4">The sequence shown here is derived from an EMBL/GenBank/DDBJ whole genome shotgun (WGS) entry which is preliminary data.</text>
</comment>
<dbReference type="SUPFAM" id="SSF50998">
    <property type="entry name" value="Quinoprotein alcohol dehydrogenase-like"/>
    <property type="match status" value="2"/>
</dbReference>
<name>A0ABV9EQC8_9ACTN</name>